<dbReference type="AlphaFoldDB" id="F8NBM8"/>
<keyword evidence="1" id="KW-0479">Metal-binding</keyword>
<proteinExistence type="predicted"/>
<accession>F8NBM8</accession>
<dbReference type="eggNOG" id="COG0457">
    <property type="taxonomic scope" value="Bacteria"/>
</dbReference>
<dbReference type="EC" id="3.4.14.4" evidence="3"/>
<dbReference type="InterPro" id="IPR039461">
    <property type="entry name" value="Peptidase_M49"/>
</dbReference>
<keyword evidence="4" id="KW-1185">Reference proteome</keyword>
<reference evidence="4" key="1">
    <citation type="journal article" date="2011" name="Stand. Genomic Sci.">
        <title>Non-contiguous finished genome sequence of the opportunistic oral pathogen Prevotella multisaccharivorax type strain (PPPA20).</title>
        <authorList>
            <person name="Pati A."/>
            <person name="Gronow S."/>
            <person name="Lu M."/>
            <person name="Lapidus A."/>
            <person name="Nolan M."/>
            <person name="Lucas S."/>
            <person name="Hammon N."/>
            <person name="Deshpande S."/>
            <person name="Cheng J.F."/>
            <person name="Tapia R."/>
            <person name="Han C."/>
            <person name="Goodwin L."/>
            <person name="Pitluck S."/>
            <person name="Liolios K."/>
            <person name="Pagani I."/>
            <person name="Mavromatis K."/>
            <person name="Mikhailova N."/>
            <person name="Huntemann M."/>
            <person name="Chen A."/>
            <person name="Palaniappan K."/>
            <person name="Land M."/>
            <person name="Hauser L."/>
            <person name="Detter J.C."/>
            <person name="Brambilla E.M."/>
            <person name="Rohde M."/>
            <person name="Goker M."/>
            <person name="Woyke T."/>
            <person name="Bristow J."/>
            <person name="Eisen J.A."/>
            <person name="Markowitz V."/>
            <person name="Hugenholtz P."/>
            <person name="Kyrpides N.C."/>
            <person name="Klenk H.P."/>
            <person name="Ivanova N."/>
        </authorList>
    </citation>
    <scope>NUCLEOTIDE SEQUENCE [LARGE SCALE GENOMIC DNA]</scope>
    <source>
        <strain evidence="4">DSM 17128</strain>
    </source>
</reference>
<dbReference type="RefSeq" id="WP_007575919.1">
    <property type="nucleotide sequence ID" value="NZ_BPTS01000002.1"/>
</dbReference>
<evidence type="ECO:0000313" key="4">
    <source>
        <dbReference type="Proteomes" id="UP000002772"/>
    </source>
</evidence>
<dbReference type="Proteomes" id="UP000002772">
    <property type="component" value="Unassembled WGS sequence"/>
</dbReference>
<protein>
    <submittedName>
        <fullName evidence="3">Dipeptidyl-peptidase III</fullName>
        <ecNumber evidence="3">3.4.14.4</ecNumber>
    </submittedName>
</protein>
<dbReference type="STRING" id="688246.Premu_2636"/>
<dbReference type="Gene3D" id="3.30.540.30">
    <property type="match status" value="2"/>
</dbReference>
<keyword evidence="2 3" id="KW-0378">Hydrolase</keyword>
<evidence type="ECO:0000256" key="2">
    <source>
        <dbReference type="ARBA" id="ARBA00022801"/>
    </source>
</evidence>
<sequence>MDNKQFSYVDERFADLQMLRYRIDGFESLDVRQKAYIFYLAKATLSGRDITTDQYGRFNLAIRKTLEALLRYSADREAEDFQQMVVYLKRVWFSSGIYHHYGCEKFAPGFSEGWFRKAVSALPAHCFPLSGYADTASLSAALCPVIFNPVVLPKRVNQAEGEDLVRSSAGNFYENVSQKEAERFYAAMKDPKAGDCQPSWGLNSRLVNRNGKLCEERYTTTGLYGAALQRIVYWLKKAKEVAENEKQTELIDLLIRYYATGDLRLFDEYSIEWLKEQGGDVDFINGFIEVYGDPLGLKGTWEGLVELKDEKATQRTRTIADNAQWFEDHSPVDPRFRKPVVKGVSAHVVQAVMLGGEEYPSSAIGINLPNADWIRARYGSKSITIGNLTDAYNKAARGNGFDEEFVIDKETRAIIEKYGDLCDDLHTDLHECLGHGSGQLLPGVSSDALKAYGSTIEEARADLFGLYYLADDKLVELGLVPDKEAYKSQYYHYMMNGLLTQLVRIKPGDQIEEAHMRNRAIIAHWCLDHADGCVELTVINGKTYVRVNDYPSLRKLFGKLLAEIQRIKSEGDYETARAMVETYGVKVDAKLHQEILARYKRLDIAPYKGFINPWMKPVVDAGGNITDVELDYTESYTHQMLRYSADYGLL</sequence>
<gene>
    <name evidence="3" type="ORF">Premu_2636</name>
</gene>
<dbReference type="PANTHER" id="PTHR23422">
    <property type="entry name" value="DIPEPTIDYL PEPTIDASE III-RELATED"/>
    <property type="match status" value="1"/>
</dbReference>
<dbReference type="MEROPS" id="M49.003"/>
<dbReference type="GO" id="GO:0008239">
    <property type="term" value="F:dipeptidyl-peptidase activity"/>
    <property type="evidence" value="ECO:0007669"/>
    <property type="project" value="UniProtKB-EC"/>
</dbReference>
<dbReference type="HOGENOM" id="CLU_015592_0_0_10"/>
<evidence type="ECO:0000256" key="1">
    <source>
        <dbReference type="ARBA" id="ARBA00022723"/>
    </source>
</evidence>
<name>F8NBM8_9BACT</name>
<dbReference type="GO" id="GO:0046872">
    <property type="term" value="F:metal ion binding"/>
    <property type="evidence" value="ECO:0007669"/>
    <property type="project" value="UniProtKB-KW"/>
</dbReference>
<dbReference type="PANTHER" id="PTHR23422:SF11">
    <property type="entry name" value="DIPEPTIDYL PEPTIDASE 3"/>
    <property type="match status" value="1"/>
</dbReference>
<organism evidence="3 4">
    <name type="scientific">Hallella multisaccharivorax DSM 17128</name>
    <dbReference type="NCBI Taxonomy" id="688246"/>
    <lineage>
        <taxon>Bacteria</taxon>
        <taxon>Pseudomonadati</taxon>
        <taxon>Bacteroidota</taxon>
        <taxon>Bacteroidia</taxon>
        <taxon>Bacteroidales</taxon>
        <taxon>Prevotellaceae</taxon>
        <taxon>Hallella</taxon>
    </lineage>
</organism>
<evidence type="ECO:0000313" key="3">
    <source>
        <dbReference type="EMBL" id="EGN57990.1"/>
    </source>
</evidence>
<dbReference type="Pfam" id="PF03571">
    <property type="entry name" value="Peptidase_M49"/>
    <property type="match status" value="2"/>
</dbReference>
<dbReference type="EMBL" id="GL945017">
    <property type="protein sequence ID" value="EGN57990.1"/>
    <property type="molecule type" value="Genomic_DNA"/>
</dbReference>
<dbReference type="OrthoDB" id="9812747at2"/>